<protein>
    <submittedName>
        <fullName evidence="3">Uncharacterized protein</fullName>
    </submittedName>
</protein>
<dbReference type="Proteomes" id="UP000317593">
    <property type="component" value="Unassembled WGS sequence"/>
</dbReference>
<feature type="compositionally biased region" description="Basic and acidic residues" evidence="1">
    <location>
        <begin position="233"/>
        <end position="252"/>
    </location>
</feature>
<proteinExistence type="predicted"/>
<keyword evidence="2" id="KW-0812">Transmembrane</keyword>
<keyword evidence="2" id="KW-0472">Membrane</keyword>
<gene>
    <name evidence="3" type="ORF">SAMN06265218_10655</name>
</gene>
<keyword evidence="4" id="KW-1185">Reference proteome</keyword>
<dbReference type="EMBL" id="FXTH01000006">
    <property type="protein sequence ID" value="SMO58473.1"/>
    <property type="molecule type" value="Genomic_DNA"/>
</dbReference>
<feature type="transmembrane region" description="Helical" evidence="2">
    <location>
        <begin position="45"/>
        <end position="63"/>
    </location>
</feature>
<dbReference type="RefSeq" id="WP_142714054.1">
    <property type="nucleotide sequence ID" value="NZ_FXTH01000006.1"/>
</dbReference>
<dbReference type="AlphaFoldDB" id="A0A521CGA5"/>
<dbReference type="OrthoDB" id="4339143at2"/>
<reference evidence="3 4" key="1">
    <citation type="submission" date="2017-05" db="EMBL/GenBank/DDBJ databases">
        <authorList>
            <person name="Varghese N."/>
            <person name="Submissions S."/>
        </authorList>
    </citation>
    <scope>NUCLEOTIDE SEQUENCE [LARGE SCALE GENOMIC DNA]</scope>
    <source>
        <strain evidence="3 4">DSM 21194</strain>
    </source>
</reference>
<feature type="transmembrane region" description="Helical" evidence="2">
    <location>
        <begin position="7"/>
        <end position="33"/>
    </location>
</feature>
<evidence type="ECO:0000256" key="2">
    <source>
        <dbReference type="SAM" id="Phobius"/>
    </source>
</evidence>
<evidence type="ECO:0000313" key="3">
    <source>
        <dbReference type="EMBL" id="SMO58473.1"/>
    </source>
</evidence>
<evidence type="ECO:0000313" key="4">
    <source>
        <dbReference type="Proteomes" id="UP000317593"/>
    </source>
</evidence>
<feature type="region of interest" description="Disordered" evidence="1">
    <location>
        <begin position="229"/>
        <end position="252"/>
    </location>
</feature>
<accession>A0A521CGA5</accession>
<sequence length="252" mass="28487">MKRRRDILFYSVIVIFIATAAVALLGITGVLTINETYLDTLFKALIIELVAAVIGLFVSTNWFGKNRLEAFEEVEGAWWQMIRKPGENAMGFLNISFTKEEQQIKLEGRAFTEQGASWARFWSISAAFNADTDELYYFWQGDEFQSDEDFSGVGFIRFTQSTDSTGKFGSATGWFTRGDLFRAEVTERKKVIYRRAADIEAEAMEDGSAALQQQLVAHVRTHWPSRCSQTSVDELKDELQPDSGEQGKELPA</sequence>
<name>A0A521CGA5_9BACT</name>
<evidence type="ECO:0000256" key="1">
    <source>
        <dbReference type="SAM" id="MobiDB-lite"/>
    </source>
</evidence>
<keyword evidence="2" id="KW-1133">Transmembrane helix</keyword>
<organism evidence="3 4">
    <name type="scientific">Fodinibius sediminis</name>
    <dbReference type="NCBI Taxonomy" id="1214077"/>
    <lineage>
        <taxon>Bacteria</taxon>
        <taxon>Pseudomonadati</taxon>
        <taxon>Balneolota</taxon>
        <taxon>Balneolia</taxon>
        <taxon>Balneolales</taxon>
        <taxon>Balneolaceae</taxon>
        <taxon>Fodinibius</taxon>
    </lineage>
</organism>